<proteinExistence type="predicted"/>
<dbReference type="Pfam" id="PF07730">
    <property type="entry name" value="HisKA_3"/>
    <property type="match status" value="1"/>
</dbReference>
<dbReference type="GO" id="GO:0005737">
    <property type="term" value="C:cytoplasm"/>
    <property type="evidence" value="ECO:0007669"/>
    <property type="project" value="UniProtKB-SubCell"/>
</dbReference>
<keyword evidence="19" id="KW-1185">Reference proteome</keyword>
<protein>
    <recommendedName>
        <fullName evidence="5">Oxygen sensor histidine kinase NreB</fullName>
        <ecNumber evidence="4">2.7.13.3</ecNumber>
    </recommendedName>
    <alternativeName>
        <fullName evidence="15">Nitrogen regulation protein B</fullName>
    </alternativeName>
</protein>
<dbReference type="GO" id="GO:0051539">
    <property type="term" value="F:4 iron, 4 sulfur cluster binding"/>
    <property type="evidence" value="ECO:0007669"/>
    <property type="project" value="UniProtKB-KW"/>
</dbReference>
<feature type="domain" description="Histidine kinase" evidence="17">
    <location>
        <begin position="69"/>
        <end position="263"/>
    </location>
</feature>
<evidence type="ECO:0000259" key="17">
    <source>
        <dbReference type="PROSITE" id="PS50109"/>
    </source>
</evidence>
<keyword evidence="9" id="KW-0479">Metal-binding</keyword>
<evidence type="ECO:0000256" key="8">
    <source>
        <dbReference type="ARBA" id="ARBA00022679"/>
    </source>
</evidence>
<gene>
    <name evidence="18" type="ORF">EZ428_01270</name>
</gene>
<keyword evidence="12" id="KW-0902">Two-component regulatory system</keyword>
<evidence type="ECO:0000256" key="3">
    <source>
        <dbReference type="ARBA" id="ARBA00004496"/>
    </source>
</evidence>
<keyword evidence="6" id="KW-0004">4Fe-4S</keyword>
<sequence>MFSENSELFTPIIILSLIFLIICLSLIFIIVLYNQRRKLHIEEKKEMNQKFESELLKTQIEVQEQTMQTIASDLHDNIGQLLSLTALTLNSINLNEPQRLEKKVTESLNLVNSSIKELRGLAKLMYGEFIVQTGLGNAIKQELDRLKKIGNYKLKVKNNLINIDISSPNKDLIILRLLQEIINNIIKHSEATYLEFSIYIINEKICLNIQDNGIGFDTENEKMKKSGMGLNSMAKRVALINGEILIKSTPSTGTSISIEIPYP</sequence>
<dbReference type="GO" id="GO:0016020">
    <property type="term" value="C:membrane"/>
    <property type="evidence" value="ECO:0007669"/>
    <property type="project" value="InterPro"/>
</dbReference>
<name>A0A4R0N113_9SPHI</name>
<evidence type="ECO:0000256" key="2">
    <source>
        <dbReference type="ARBA" id="ARBA00001966"/>
    </source>
</evidence>
<comment type="subcellular location">
    <subcellularLocation>
        <location evidence="3">Cytoplasm</location>
    </subcellularLocation>
</comment>
<evidence type="ECO:0000256" key="15">
    <source>
        <dbReference type="ARBA" id="ARBA00030800"/>
    </source>
</evidence>
<dbReference type="GO" id="GO:0046872">
    <property type="term" value="F:metal ion binding"/>
    <property type="evidence" value="ECO:0007669"/>
    <property type="project" value="UniProtKB-KW"/>
</dbReference>
<evidence type="ECO:0000256" key="9">
    <source>
        <dbReference type="ARBA" id="ARBA00022723"/>
    </source>
</evidence>
<keyword evidence="13" id="KW-0411">Iron-sulfur</keyword>
<dbReference type="Gene3D" id="1.20.5.1930">
    <property type="match status" value="1"/>
</dbReference>
<keyword evidence="16" id="KW-0472">Membrane</keyword>
<reference evidence="18 19" key="1">
    <citation type="submission" date="2019-02" db="EMBL/GenBank/DDBJ databases">
        <title>Pedobacter sp. RP-1-13 sp. nov., isolated from Arctic soil.</title>
        <authorList>
            <person name="Dahal R.H."/>
        </authorList>
    </citation>
    <scope>NUCLEOTIDE SEQUENCE [LARGE SCALE GENOMIC DNA]</scope>
    <source>
        <strain evidence="18 19">RP-1-13</strain>
    </source>
</reference>
<dbReference type="InterPro" id="IPR004358">
    <property type="entry name" value="Sig_transdc_His_kin-like_C"/>
</dbReference>
<dbReference type="SUPFAM" id="SSF55874">
    <property type="entry name" value="ATPase domain of HSP90 chaperone/DNA topoisomerase II/histidine kinase"/>
    <property type="match status" value="1"/>
</dbReference>
<dbReference type="Gene3D" id="3.30.565.10">
    <property type="entry name" value="Histidine kinase-like ATPase, C-terminal domain"/>
    <property type="match status" value="1"/>
</dbReference>
<comment type="cofactor">
    <cofactor evidence="2">
        <name>[4Fe-4S] cluster</name>
        <dbReference type="ChEBI" id="CHEBI:49883"/>
    </cofactor>
</comment>
<dbReference type="EMBL" id="SJSK01000001">
    <property type="protein sequence ID" value="TCC93431.1"/>
    <property type="molecule type" value="Genomic_DNA"/>
</dbReference>
<dbReference type="Pfam" id="PF02518">
    <property type="entry name" value="HATPase_c"/>
    <property type="match status" value="1"/>
</dbReference>
<dbReference type="AlphaFoldDB" id="A0A4R0N113"/>
<evidence type="ECO:0000256" key="12">
    <source>
        <dbReference type="ARBA" id="ARBA00023012"/>
    </source>
</evidence>
<dbReference type="OrthoDB" id="5401121at2"/>
<dbReference type="InterPro" id="IPR003594">
    <property type="entry name" value="HATPase_dom"/>
</dbReference>
<feature type="transmembrane region" description="Helical" evidence="16">
    <location>
        <begin position="12"/>
        <end position="33"/>
    </location>
</feature>
<dbReference type="GO" id="GO:0046983">
    <property type="term" value="F:protein dimerization activity"/>
    <property type="evidence" value="ECO:0007669"/>
    <property type="project" value="InterPro"/>
</dbReference>
<evidence type="ECO:0000313" key="19">
    <source>
        <dbReference type="Proteomes" id="UP000292884"/>
    </source>
</evidence>
<evidence type="ECO:0000256" key="10">
    <source>
        <dbReference type="ARBA" id="ARBA00022777"/>
    </source>
</evidence>
<dbReference type="GO" id="GO:0000155">
    <property type="term" value="F:phosphorelay sensor kinase activity"/>
    <property type="evidence" value="ECO:0007669"/>
    <property type="project" value="InterPro"/>
</dbReference>
<dbReference type="SMART" id="SM00387">
    <property type="entry name" value="HATPase_c"/>
    <property type="match status" value="1"/>
</dbReference>
<evidence type="ECO:0000256" key="6">
    <source>
        <dbReference type="ARBA" id="ARBA00022485"/>
    </source>
</evidence>
<keyword evidence="16" id="KW-1133">Transmembrane helix</keyword>
<evidence type="ECO:0000256" key="14">
    <source>
        <dbReference type="ARBA" id="ARBA00024827"/>
    </source>
</evidence>
<evidence type="ECO:0000256" key="11">
    <source>
        <dbReference type="ARBA" id="ARBA00023004"/>
    </source>
</evidence>
<keyword evidence="7" id="KW-0963">Cytoplasm</keyword>
<comment type="catalytic activity">
    <reaction evidence="1">
        <text>ATP + protein L-histidine = ADP + protein N-phospho-L-histidine.</text>
        <dbReference type="EC" id="2.7.13.3"/>
    </reaction>
</comment>
<dbReference type="InterPro" id="IPR050482">
    <property type="entry name" value="Sensor_HK_TwoCompSys"/>
</dbReference>
<dbReference type="PRINTS" id="PR00344">
    <property type="entry name" value="BCTRLSENSOR"/>
</dbReference>
<dbReference type="CDD" id="cd16917">
    <property type="entry name" value="HATPase_UhpB-NarQ-NarX-like"/>
    <property type="match status" value="1"/>
</dbReference>
<evidence type="ECO:0000256" key="16">
    <source>
        <dbReference type="SAM" id="Phobius"/>
    </source>
</evidence>
<dbReference type="PROSITE" id="PS50109">
    <property type="entry name" value="HIS_KIN"/>
    <property type="match status" value="1"/>
</dbReference>
<evidence type="ECO:0000256" key="1">
    <source>
        <dbReference type="ARBA" id="ARBA00000085"/>
    </source>
</evidence>
<keyword evidence="16" id="KW-0812">Transmembrane</keyword>
<evidence type="ECO:0000256" key="5">
    <source>
        <dbReference type="ARBA" id="ARBA00017322"/>
    </source>
</evidence>
<keyword evidence="10" id="KW-0418">Kinase</keyword>
<keyword evidence="8" id="KW-0808">Transferase</keyword>
<organism evidence="18 19">
    <name type="scientific">Pedobacter frigiditerrae</name>
    <dbReference type="NCBI Taxonomy" id="2530452"/>
    <lineage>
        <taxon>Bacteria</taxon>
        <taxon>Pseudomonadati</taxon>
        <taxon>Bacteroidota</taxon>
        <taxon>Sphingobacteriia</taxon>
        <taxon>Sphingobacteriales</taxon>
        <taxon>Sphingobacteriaceae</taxon>
        <taxon>Pedobacter</taxon>
    </lineage>
</organism>
<keyword evidence="11" id="KW-0408">Iron</keyword>
<dbReference type="PANTHER" id="PTHR24421">
    <property type="entry name" value="NITRATE/NITRITE SENSOR PROTEIN NARX-RELATED"/>
    <property type="match status" value="1"/>
</dbReference>
<evidence type="ECO:0000256" key="7">
    <source>
        <dbReference type="ARBA" id="ARBA00022490"/>
    </source>
</evidence>
<dbReference type="InterPro" id="IPR036890">
    <property type="entry name" value="HATPase_C_sf"/>
</dbReference>
<accession>A0A4R0N113</accession>
<evidence type="ECO:0000256" key="4">
    <source>
        <dbReference type="ARBA" id="ARBA00012438"/>
    </source>
</evidence>
<evidence type="ECO:0000313" key="18">
    <source>
        <dbReference type="EMBL" id="TCC93431.1"/>
    </source>
</evidence>
<dbReference type="EC" id="2.7.13.3" evidence="4"/>
<comment type="function">
    <text evidence="14">Member of the two-component regulatory system NreB/NreC involved in the control of dissimilatory nitrate/nitrite reduction in response to oxygen. NreB functions as a direct oxygen sensor histidine kinase which is autophosphorylated, in the absence of oxygen, probably at the conserved histidine residue, and transfers its phosphate group probably to a conserved aspartate residue of NreC. NreB/NreC activates the expression of the nitrate (narGHJI) and nitrite (nir) reductase operons, as well as the putative nitrate transporter gene narT.</text>
</comment>
<dbReference type="InterPro" id="IPR011712">
    <property type="entry name" value="Sig_transdc_His_kin_sub3_dim/P"/>
</dbReference>
<dbReference type="InterPro" id="IPR005467">
    <property type="entry name" value="His_kinase_dom"/>
</dbReference>
<evidence type="ECO:0000256" key="13">
    <source>
        <dbReference type="ARBA" id="ARBA00023014"/>
    </source>
</evidence>
<comment type="caution">
    <text evidence="18">The sequence shown here is derived from an EMBL/GenBank/DDBJ whole genome shotgun (WGS) entry which is preliminary data.</text>
</comment>
<dbReference type="Proteomes" id="UP000292884">
    <property type="component" value="Unassembled WGS sequence"/>
</dbReference>